<protein>
    <submittedName>
        <fullName evidence="1">Uncharacterized protein</fullName>
    </submittedName>
</protein>
<dbReference type="EMBL" id="VSSQ01057847">
    <property type="protein sequence ID" value="MPN11614.1"/>
    <property type="molecule type" value="Genomic_DNA"/>
</dbReference>
<comment type="caution">
    <text evidence="1">The sequence shown here is derived from an EMBL/GenBank/DDBJ whole genome shotgun (WGS) entry which is preliminary data.</text>
</comment>
<organism evidence="1">
    <name type="scientific">bioreactor metagenome</name>
    <dbReference type="NCBI Taxonomy" id="1076179"/>
    <lineage>
        <taxon>unclassified sequences</taxon>
        <taxon>metagenomes</taxon>
        <taxon>ecological metagenomes</taxon>
    </lineage>
</organism>
<evidence type="ECO:0000313" key="1">
    <source>
        <dbReference type="EMBL" id="MPN11614.1"/>
    </source>
</evidence>
<dbReference type="AlphaFoldDB" id="A0A645FGJ7"/>
<accession>A0A645FGJ7</accession>
<proteinExistence type="predicted"/>
<sequence length="33" mass="3834">MAKHEDYPCYYTVGGKVRMNETSEEAITVRLEL</sequence>
<name>A0A645FGJ7_9ZZZZ</name>
<gene>
    <name evidence="1" type="ORF">SDC9_158917</name>
</gene>
<reference evidence="1" key="1">
    <citation type="submission" date="2019-08" db="EMBL/GenBank/DDBJ databases">
        <authorList>
            <person name="Kucharzyk K."/>
            <person name="Murdoch R.W."/>
            <person name="Higgins S."/>
            <person name="Loffler F."/>
        </authorList>
    </citation>
    <scope>NUCLEOTIDE SEQUENCE</scope>
</reference>